<evidence type="ECO:0000313" key="2">
    <source>
        <dbReference type="EMBL" id="AXY77768.1"/>
    </source>
</evidence>
<evidence type="ECO:0000256" key="1">
    <source>
        <dbReference type="SAM" id="MobiDB-lite"/>
    </source>
</evidence>
<accession>A0A3B7MUJ6</accession>
<dbReference type="Proteomes" id="UP000263900">
    <property type="component" value="Chromosome"/>
</dbReference>
<feature type="compositionally biased region" description="Basic and acidic residues" evidence="1">
    <location>
        <begin position="74"/>
        <end position="83"/>
    </location>
</feature>
<proteinExistence type="predicted"/>
<protein>
    <submittedName>
        <fullName evidence="2">Uncharacterized protein</fullName>
    </submittedName>
</protein>
<evidence type="ECO:0000313" key="3">
    <source>
        <dbReference type="Proteomes" id="UP000263900"/>
    </source>
</evidence>
<dbReference type="EMBL" id="CP032157">
    <property type="protein sequence ID" value="AXY77768.1"/>
    <property type="molecule type" value="Genomic_DNA"/>
</dbReference>
<keyword evidence="3" id="KW-1185">Reference proteome</keyword>
<gene>
    <name evidence="2" type="ORF">D3H65_28955</name>
</gene>
<dbReference type="AlphaFoldDB" id="A0A3B7MUJ6"/>
<name>A0A3B7MUJ6_9BACT</name>
<sequence length="94" mass="11131">MDKIVSFWEFISRLRVTTHFRDPEWEIFLRIIKKQTPGTSELDHRRVTLKLRGKRYKGNKASRQQRHRGNKNNETTEKARRSSEAGIPGVIIIN</sequence>
<feature type="region of interest" description="Disordered" evidence="1">
    <location>
        <begin position="53"/>
        <end position="94"/>
    </location>
</feature>
<organism evidence="2 3">
    <name type="scientific">Paraflavitalea soli</name>
    <dbReference type="NCBI Taxonomy" id="2315862"/>
    <lineage>
        <taxon>Bacteria</taxon>
        <taxon>Pseudomonadati</taxon>
        <taxon>Bacteroidota</taxon>
        <taxon>Chitinophagia</taxon>
        <taxon>Chitinophagales</taxon>
        <taxon>Chitinophagaceae</taxon>
        <taxon>Paraflavitalea</taxon>
    </lineage>
</organism>
<feature type="compositionally biased region" description="Basic residues" evidence="1">
    <location>
        <begin position="53"/>
        <end position="70"/>
    </location>
</feature>
<reference evidence="2 3" key="1">
    <citation type="submission" date="2018-09" db="EMBL/GenBank/DDBJ databases">
        <title>Genome sequencing of strain 6GH32-13.</title>
        <authorList>
            <person name="Weon H.-Y."/>
            <person name="Heo J."/>
            <person name="Kwon S.-W."/>
        </authorList>
    </citation>
    <scope>NUCLEOTIDE SEQUENCE [LARGE SCALE GENOMIC DNA]</scope>
    <source>
        <strain evidence="2 3">5GH32-13</strain>
    </source>
</reference>
<dbReference type="KEGG" id="pseg:D3H65_28955"/>